<dbReference type="GO" id="GO:0061630">
    <property type="term" value="F:ubiquitin protein ligase activity"/>
    <property type="evidence" value="ECO:0007669"/>
    <property type="project" value="UniProtKB-EC"/>
</dbReference>
<keyword evidence="5" id="KW-0863">Zinc-finger</keyword>
<dbReference type="Gene3D" id="3.30.40.10">
    <property type="entry name" value="Zinc/RING finger domain, C3HC4 (zinc finger)"/>
    <property type="match status" value="1"/>
</dbReference>
<evidence type="ECO:0000256" key="5">
    <source>
        <dbReference type="ARBA" id="ARBA00022771"/>
    </source>
</evidence>
<reference evidence="10" key="1">
    <citation type="submission" date="2023-05" db="EMBL/GenBank/DDBJ databases">
        <authorList>
            <person name="Huff M."/>
        </authorList>
    </citation>
    <scope>NUCLEOTIDE SEQUENCE</scope>
</reference>
<feature type="domain" description="RING-type" evidence="9">
    <location>
        <begin position="493"/>
        <end position="533"/>
    </location>
</feature>
<evidence type="ECO:0000256" key="7">
    <source>
        <dbReference type="ARBA" id="ARBA00022833"/>
    </source>
</evidence>
<dbReference type="Pfam" id="PF13639">
    <property type="entry name" value="zf-RING_2"/>
    <property type="match status" value="1"/>
</dbReference>
<dbReference type="AlphaFoldDB" id="A0AAD1YY85"/>
<feature type="compositionally biased region" description="Basic and acidic residues" evidence="8">
    <location>
        <begin position="131"/>
        <end position="140"/>
    </location>
</feature>
<dbReference type="EMBL" id="OU503039">
    <property type="protein sequence ID" value="CAI9759539.1"/>
    <property type="molecule type" value="Genomic_DNA"/>
</dbReference>
<accession>A0AAD1YY85</accession>
<feature type="region of interest" description="Disordered" evidence="8">
    <location>
        <begin position="65"/>
        <end position="197"/>
    </location>
</feature>
<evidence type="ECO:0000256" key="8">
    <source>
        <dbReference type="SAM" id="MobiDB-lite"/>
    </source>
</evidence>
<protein>
    <recommendedName>
        <fullName evidence="2">RING-type E3 ubiquitin transferase</fullName>
        <ecNumber evidence="2">2.3.2.27</ecNumber>
    </recommendedName>
</protein>
<feature type="compositionally biased region" description="Polar residues" evidence="8">
    <location>
        <begin position="147"/>
        <end position="177"/>
    </location>
</feature>
<proteinExistence type="predicted"/>
<dbReference type="GO" id="GO:0008270">
    <property type="term" value="F:zinc ion binding"/>
    <property type="evidence" value="ECO:0007669"/>
    <property type="project" value="UniProtKB-KW"/>
</dbReference>
<evidence type="ECO:0000256" key="2">
    <source>
        <dbReference type="ARBA" id="ARBA00012483"/>
    </source>
</evidence>
<dbReference type="InterPro" id="IPR045191">
    <property type="entry name" value="MBR1/2-like"/>
</dbReference>
<keyword evidence="3" id="KW-0808">Transferase</keyword>
<dbReference type="PANTHER" id="PTHR22937">
    <property type="entry name" value="E3 UBIQUITIN-PROTEIN LIGASE RNF165"/>
    <property type="match status" value="1"/>
</dbReference>
<feature type="compositionally biased region" description="Polar residues" evidence="8">
    <location>
        <begin position="101"/>
        <end position="114"/>
    </location>
</feature>
<feature type="compositionally biased region" description="Polar residues" evidence="8">
    <location>
        <begin position="237"/>
        <end position="246"/>
    </location>
</feature>
<evidence type="ECO:0000256" key="4">
    <source>
        <dbReference type="ARBA" id="ARBA00022723"/>
    </source>
</evidence>
<sequence length="543" mass="58502">MDGYSGKKAPCGVVPKKGSGIGLKDIAKNTDQRAQFCSRLGCSGRIKCTQITKNGSSIKAKCLRPSVHSSNDKKIIGNPSRTCPVVTSAKKSGPDSKRKFSSQLEIDPSESSASGEAPDPMPSPSRTQTAHHSESRDAKTRKGTVMDTGSSRVTSTIKPRTISNRNSGSCSESNQLDSIPPVSESSGLRAKNCSSRSRYGLRSLKCNSMSDVIPQSFSTSDSKPNTKDVVKKGNPGGQSISSPGLNQTTVASSIVGNVAPSNSGISISSPRHNRSWAHREEGNGVASVRTRRLTNINTTPRHSNQYDGNSSSLREPVFRISQLCRPELPVDAGGHNSSQHFSANVSSIGSSSYSLSSSNGNNLSSVMPAELGITHLMDRMTLQRLNIGGIAEVLLAIGRLEQDEELISEHISALEISLLSGLNHYYDQHRDMRLDIDSMSYEELLALEERIGTVSTALSEEELTKCLRKSCYQAIPSEVRDTGSLEDGNDTKCCICQEEYGFGNEIGTLGCQHGYHMACVVQWLRLKNWCPICKISASPSQPS</sequence>
<keyword evidence="11" id="KW-1185">Reference proteome</keyword>
<dbReference type="PANTHER" id="PTHR22937:SF136">
    <property type="entry name" value="RING-TYPE E3 UBIQUITIN TRANSFERASE"/>
    <property type="match status" value="1"/>
</dbReference>
<dbReference type="InterPro" id="IPR001841">
    <property type="entry name" value="Znf_RING"/>
</dbReference>
<name>A0AAD1YY85_9LAMI</name>
<dbReference type="EC" id="2.3.2.27" evidence="2"/>
<evidence type="ECO:0000313" key="10">
    <source>
        <dbReference type="EMBL" id="CAI9759539.1"/>
    </source>
</evidence>
<evidence type="ECO:0000313" key="11">
    <source>
        <dbReference type="Proteomes" id="UP000834106"/>
    </source>
</evidence>
<feature type="region of interest" description="Disordered" evidence="8">
    <location>
        <begin position="215"/>
        <end position="246"/>
    </location>
</feature>
<keyword evidence="4" id="KW-0479">Metal-binding</keyword>
<evidence type="ECO:0000256" key="1">
    <source>
        <dbReference type="ARBA" id="ARBA00000900"/>
    </source>
</evidence>
<dbReference type="InterPro" id="IPR013083">
    <property type="entry name" value="Znf_RING/FYVE/PHD"/>
</dbReference>
<gene>
    <name evidence="10" type="ORF">FPE_LOCUS6969</name>
</gene>
<dbReference type="Proteomes" id="UP000834106">
    <property type="component" value="Chromosome 4"/>
</dbReference>
<keyword evidence="7" id="KW-0862">Zinc</keyword>
<dbReference type="SMART" id="SM00184">
    <property type="entry name" value="RING"/>
    <property type="match status" value="1"/>
</dbReference>
<keyword evidence="6" id="KW-0833">Ubl conjugation pathway</keyword>
<evidence type="ECO:0000259" key="9">
    <source>
        <dbReference type="SMART" id="SM00184"/>
    </source>
</evidence>
<evidence type="ECO:0000256" key="6">
    <source>
        <dbReference type="ARBA" id="ARBA00022786"/>
    </source>
</evidence>
<comment type="catalytic activity">
    <reaction evidence="1">
        <text>S-ubiquitinyl-[E2 ubiquitin-conjugating enzyme]-L-cysteine + [acceptor protein]-L-lysine = [E2 ubiquitin-conjugating enzyme]-L-cysteine + N(6)-ubiquitinyl-[acceptor protein]-L-lysine.</text>
        <dbReference type="EC" id="2.3.2.27"/>
    </reaction>
</comment>
<evidence type="ECO:0000256" key="3">
    <source>
        <dbReference type="ARBA" id="ARBA00022679"/>
    </source>
</evidence>
<dbReference type="SUPFAM" id="SSF57850">
    <property type="entry name" value="RING/U-box"/>
    <property type="match status" value="1"/>
</dbReference>
<organism evidence="10 11">
    <name type="scientific">Fraxinus pennsylvanica</name>
    <dbReference type="NCBI Taxonomy" id="56036"/>
    <lineage>
        <taxon>Eukaryota</taxon>
        <taxon>Viridiplantae</taxon>
        <taxon>Streptophyta</taxon>
        <taxon>Embryophyta</taxon>
        <taxon>Tracheophyta</taxon>
        <taxon>Spermatophyta</taxon>
        <taxon>Magnoliopsida</taxon>
        <taxon>eudicotyledons</taxon>
        <taxon>Gunneridae</taxon>
        <taxon>Pentapetalae</taxon>
        <taxon>asterids</taxon>
        <taxon>lamiids</taxon>
        <taxon>Lamiales</taxon>
        <taxon>Oleaceae</taxon>
        <taxon>Oleeae</taxon>
        <taxon>Fraxinus</taxon>
    </lineage>
</organism>
<feature type="compositionally biased region" description="Polar residues" evidence="8">
    <location>
        <begin position="261"/>
        <end position="270"/>
    </location>
</feature>
<feature type="region of interest" description="Disordered" evidence="8">
    <location>
        <begin position="261"/>
        <end position="285"/>
    </location>
</feature>